<dbReference type="InterPro" id="IPR003615">
    <property type="entry name" value="HNH_nuc"/>
</dbReference>
<reference evidence="2 3" key="1">
    <citation type="journal article" date="2013" name="Genome Announc.">
        <title>Complete genome sequence of Simiduia agarivorans SA1(T), a marine bacterium able to degrade a variety of polysaccharides.</title>
        <authorList>
            <person name="Lin S.Y."/>
            <person name="Shieh W.Y."/>
            <person name="Chen J.S."/>
            <person name="Tang S.L."/>
        </authorList>
    </citation>
    <scope>NUCLEOTIDE SEQUENCE [LARGE SCALE GENOMIC DNA]</scope>
    <source>
        <strain evidence="3">DSM 21679 / JCM 13881 / BCRC 17597 / SA1</strain>
    </source>
</reference>
<dbReference type="InterPro" id="IPR002711">
    <property type="entry name" value="HNH"/>
</dbReference>
<dbReference type="KEGG" id="saga:M5M_13442"/>
<dbReference type="HOGENOM" id="CLU_1668216_0_0_6"/>
<evidence type="ECO:0000259" key="1">
    <source>
        <dbReference type="Pfam" id="PF01844"/>
    </source>
</evidence>
<keyword evidence="3" id="KW-1185">Reference proteome</keyword>
<dbReference type="Gene3D" id="1.10.30.50">
    <property type="match status" value="1"/>
</dbReference>
<name>R9S663_SIMAS</name>
<sequence length="158" mass="17980">MAKDTPSMAKNKIKRSLGAICDPHPSKKEEDALWMYFNFQCAYCGILIERASRTGHLDHLIPASEGGTNSIYNHALSCAKCNGDEKREGEWDSFLKVKALSNEIYEIRKNKIEAWLKKSPKVLNDPDFIAMRDRIINKAIADFDVAVSKMRELRNKCT</sequence>
<dbReference type="OrthoDB" id="9804086at2"/>
<proteinExistence type="predicted"/>
<dbReference type="Pfam" id="PF01844">
    <property type="entry name" value="HNH"/>
    <property type="match status" value="1"/>
</dbReference>
<dbReference type="GO" id="GO:0008270">
    <property type="term" value="F:zinc ion binding"/>
    <property type="evidence" value="ECO:0007669"/>
    <property type="project" value="InterPro"/>
</dbReference>
<dbReference type="AlphaFoldDB" id="R9S663"/>
<protein>
    <submittedName>
        <fullName evidence="2">HNH endonuclease</fullName>
    </submittedName>
</protein>
<dbReference type="EMBL" id="CP003746">
    <property type="protein sequence ID" value="AGN11343.1"/>
    <property type="molecule type" value="Genomic_DNA"/>
</dbReference>
<dbReference type="CDD" id="cd00085">
    <property type="entry name" value="HNHc"/>
    <property type="match status" value="1"/>
</dbReference>
<dbReference type="Proteomes" id="UP000000466">
    <property type="component" value="Chromosome"/>
</dbReference>
<evidence type="ECO:0000313" key="2">
    <source>
        <dbReference type="EMBL" id="AGN11343.1"/>
    </source>
</evidence>
<evidence type="ECO:0000313" key="3">
    <source>
        <dbReference type="Proteomes" id="UP000000466"/>
    </source>
</evidence>
<dbReference type="STRING" id="1117647.M5M_13442"/>
<dbReference type="eggNOG" id="COG1403">
    <property type="taxonomic scope" value="Bacteria"/>
</dbReference>
<dbReference type="GO" id="GO:0003676">
    <property type="term" value="F:nucleic acid binding"/>
    <property type="evidence" value="ECO:0007669"/>
    <property type="project" value="InterPro"/>
</dbReference>
<keyword evidence="2" id="KW-0378">Hydrolase</keyword>
<accession>R9S663</accession>
<organism evidence="2 3">
    <name type="scientific">Simiduia agarivorans (strain DSM 21679 / JCM 13881 / BCRC 17597 / SA1)</name>
    <dbReference type="NCBI Taxonomy" id="1117647"/>
    <lineage>
        <taxon>Bacteria</taxon>
        <taxon>Pseudomonadati</taxon>
        <taxon>Pseudomonadota</taxon>
        <taxon>Gammaproteobacteria</taxon>
        <taxon>Cellvibrionales</taxon>
        <taxon>Cellvibrionaceae</taxon>
        <taxon>Simiduia</taxon>
    </lineage>
</organism>
<keyword evidence="2" id="KW-0255">Endonuclease</keyword>
<feature type="domain" description="HNH" evidence="1">
    <location>
        <begin position="41"/>
        <end position="86"/>
    </location>
</feature>
<dbReference type="RefSeq" id="WP_016389480.1">
    <property type="nucleotide sequence ID" value="NC_018868.3"/>
</dbReference>
<dbReference type="GO" id="GO:0004519">
    <property type="term" value="F:endonuclease activity"/>
    <property type="evidence" value="ECO:0007669"/>
    <property type="project" value="UniProtKB-KW"/>
</dbReference>
<keyword evidence="2" id="KW-0540">Nuclease</keyword>
<gene>
    <name evidence="2" type="ordered locus">M5M_13442</name>
</gene>